<accession>A0A4Q0LMX5</accession>
<proteinExistence type="predicted"/>
<dbReference type="InterPro" id="IPR025668">
    <property type="entry name" value="Tnp_DDE_dom"/>
</dbReference>
<dbReference type="Proteomes" id="UP000289808">
    <property type="component" value="Unassembled WGS sequence"/>
</dbReference>
<evidence type="ECO:0000313" key="2">
    <source>
        <dbReference type="EMBL" id="RXF53606.1"/>
    </source>
</evidence>
<feature type="non-terminal residue" evidence="2">
    <location>
        <position position="1"/>
    </location>
</feature>
<evidence type="ECO:0000259" key="1">
    <source>
        <dbReference type="Pfam" id="PF13612"/>
    </source>
</evidence>
<dbReference type="NCBIfam" id="NF033520">
    <property type="entry name" value="transpos_IS982"/>
    <property type="match status" value="1"/>
</dbReference>
<name>A0A4Q0LMX5_9LACO</name>
<feature type="domain" description="Transposase DDE" evidence="1">
    <location>
        <begin position="1"/>
        <end position="131"/>
    </location>
</feature>
<gene>
    <name evidence="2" type="ORF">ERD32_12575</name>
</gene>
<reference evidence="2 3" key="1">
    <citation type="submission" date="2019-01" db="EMBL/GenBank/DDBJ databases">
        <title>The genome sequence of Lactobacillus crispatus L49.</title>
        <authorList>
            <person name="Zhong J."/>
            <person name="Zhang J."/>
        </authorList>
    </citation>
    <scope>NUCLEOTIDE SEQUENCE [LARGE SCALE GENOMIC DNA]</scope>
    <source>
        <strain evidence="2 3">L49</strain>
    </source>
</reference>
<dbReference type="EMBL" id="SCLX01000155">
    <property type="protein sequence ID" value="RXF53606.1"/>
    <property type="molecule type" value="Genomic_DNA"/>
</dbReference>
<dbReference type="Pfam" id="PF13612">
    <property type="entry name" value="DDE_Tnp_1_3"/>
    <property type="match status" value="1"/>
</dbReference>
<protein>
    <submittedName>
        <fullName evidence="2">IS982 family transposase</fullName>
    </submittedName>
</protein>
<dbReference type="RefSeq" id="WP_128734226.1">
    <property type="nucleotide sequence ID" value="NZ_SCLX01000155.1"/>
</dbReference>
<evidence type="ECO:0000313" key="3">
    <source>
        <dbReference type="Proteomes" id="UP000289808"/>
    </source>
</evidence>
<comment type="caution">
    <text evidence="2">The sequence shown here is derived from an EMBL/GenBank/DDBJ whole genome shotgun (WGS) entry which is preliminary data.</text>
</comment>
<sequence>DSFPVPVCQPVRNYRVKIFRDIADIGYKATKKVYYYGFKVHALVSDEGYLLDYAVTKASVHDAKETTELMINAHPINHYLLGDEGYLGKDLAAELKGMGYVLWTPYRKNMKGAKKHNNHQLMAIRRTIESDFSLLSYYNAENNRARSLAGFQQRLEIAILAYNMAYCLERFN</sequence>
<organism evidence="2 3">
    <name type="scientific">Lactobacillus crispatus</name>
    <dbReference type="NCBI Taxonomy" id="47770"/>
    <lineage>
        <taxon>Bacteria</taxon>
        <taxon>Bacillati</taxon>
        <taxon>Bacillota</taxon>
        <taxon>Bacilli</taxon>
        <taxon>Lactobacillales</taxon>
        <taxon>Lactobacillaceae</taxon>
        <taxon>Lactobacillus</taxon>
    </lineage>
</organism>
<dbReference type="AlphaFoldDB" id="A0A4Q0LMX5"/>